<feature type="domain" description="Cysteine-rich" evidence="1">
    <location>
        <begin position="136"/>
        <end position="221"/>
    </location>
</feature>
<feature type="domain" description="Cysteine-rich" evidence="1">
    <location>
        <begin position="8"/>
        <end position="87"/>
    </location>
</feature>
<name>A0LED0_SYNFM</name>
<dbReference type="FunCoup" id="A0LED0">
    <property type="interactions" value="80"/>
</dbReference>
<keyword evidence="3" id="KW-1185">Reference proteome</keyword>
<evidence type="ECO:0000313" key="2">
    <source>
        <dbReference type="EMBL" id="ABK15782.1"/>
    </source>
</evidence>
<dbReference type="InParanoid" id="A0LED0"/>
<dbReference type="Pfam" id="PF02754">
    <property type="entry name" value="CCG"/>
    <property type="match status" value="2"/>
</dbReference>
<dbReference type="HOGENOM" id="CLU_023081_1_0_7"/>
<dbReference type="PANTHER" id="PTHR30296">
    <property type="entry name" value="UNCHARACTERIZED PROTEIN YKGE"/>
    <property type="match status" value="1"/>
</dbReference>
<evidence type="ECO:0000259" key="1">
    <source>
        <dbReference type="Pfam" id="PF02754"/>
    </source>
</evidence>
<reference evidence="2 3" key="1">
    <citation type="submission" date="2006-10" db="EMBL/GenBank/DDBJ databases">
        <title>Complete sequence of Syntrophobacter fumaroxidans MPOB.</title>
        <authorList>
            <consortium name="US DOE Joint Genome Institute"/>
            <person name="Copeland A."/>
            <person name="Lucas S."/>
            <person name="Lapidus A."/>
            <person name="Barry K."/>
            <person name="Detter J.C."/>
            <person name="Glavina del Rio T."/>
            <person name="Hammon N."/>
            <person name="Israni S."/>
            <person name="Pitluck S."/>
            <person name="Goltsman E.G."/>
            <person name="Martinez M."/>
            <person name="Schmutz J."/>
            <person name="Larimer F."/>
            <person name="Land M."/>
            <person name="Hauser L."/>
            <person name="Kyrpides N."/>
            <person name="Kim E."/>
            <person name="Boone D.R."/>
            <person name="Brockman F."/>
            <person name="Culley D."/>
            <person name="Ferry J."/>
            <person name="Gunsalus R."/>
            <person name="McInerney M.J."/>
            <person name="Morrison M."/>
            <person name="Plugge C."/>
            <person name="Rohlin L."/>
            <person name="Scholten J."/>
            <person name="Sieber J."/>
            <person name="Stams A.J.M."/>
            <person name="Worm P."/>
            <person name="Henstra A.M."/>
            <person name="Richardson P."/>
        </authorList>
    </citation>
    <scope>NUCLEOTIDE SEQUENCE [LARGE SCALE GENOMIC DNA]</scope>
    <source>
        <strain evidence="3">DSM 10017 / MPOB</strain>
    </source>
</reference>
<dbReference type="InterPro" id="IPR004017">
    <property type="entry name" value="Cys_rich_dom"/>
</dbReference>
<dbReference type="EMBL" id="CP000478">
    <property type="protein sequence ID" value="ABK15782.1"/>
    <property type="molecule type" value="Genomic_DNA"/>
</dbReference>
<protein>
    <recommendedName>
        <fullName evidence="1">Cysteine-rich domain-containing protein</fullName>
    </recommendedName>
</protein>
<dbReference type="PANTHER" id="PTHR30296:SF0">
    <property type="entry name" value="LACTATE UTILIZATION PROTEIN A"/>
    <property type="match status" value="1"/>
</dbReference>
<dbReference type="Proteomes" id="UP000001784">
    <property type="component" value="Chromosome"/>
</dbReference>
<dbReference type="AlphaFoldDB" id="A0LED0"/>
<dbReference type="RefSeq" id="WP_011696955.1">
    <property type="nucleotide sequence ID" value="NC_008554.1"/>
</dbReference>
<dbReference type="STRING" id="335543.Sfum_0079"/>
<dbReference type="GO" id="GO:0005829">
    <property type="term" value="C:cytosol"/>
    <property type="evidence" value="ECO:0007669"/>
    <property type="project" value="TreeGrafter"/>
</dbReference>
<sequence length="260" mass="28670">MNGRKEATLFVPCIIDGMYPEVGEAMVEVLRRLGVELCYPAGQTCCGQPAFKAGYRKEAVVAARHFIRTFESAGTVVCPSGSCVAMVRHRYPELFRDDPGWLEKARAVGGRVFELTEYLVDVLGIEDVGARYRGKVTYHDSCDLLRGLGVREQPRKLIGRVRDVEFVEMKDSERCCGFGGVFSFKYGDISTAILKDKVRNILDSGADTVVGCDMGCLMNIQGILSRTRHPVRAMHIAQLLAGSSDALPSPARRVPHPPCR</sequence>
<dbReference type="OrthoDB" id="5289041at2"/>
<dbReference type="eggNOG" id="COG0247">
    <property type="taxonomic scope" value="Bacteria"/>
</dbReference>
<gene>
    <name evidence="2" type="ordered locus">Sfum_0079</name>
</gene>
<proteinExistence type="predicted"/>
<dbReference type="KEGG" id="sfu:Sfum_0079"/>
<accession>A0LED0</accession>
<dbReference type="GO" id="GO:0016491">
    <property type="term" value="F:oxidoreductase activity"/>
    <property type="evidence" value="ECO:0007669"/>
    <property type="project" value="UniProtKB-ARBA"/>
</dbReference>
<organism evidence="2 3">
    <name type="scientific">Syntrophobacter fumaroxidans (strain DSM 10017 / MPOB)</name>
    <dbReference type="NCBI Taxonomy" id="335543"/>
    <lineage>
        <taxon>Bacteria</taxon>
        <taxon>Pseudomonadati</taxon>
        <taxon>Thermodesulfobacteriota</taxon>
        <taxon>Syntrophobacteria</taxon>
        <taxon>Syntrophobacterales</taxon>
        <taxon>Syntrophobacteraceae</taxon>
        <taxon>Syntrophobacter</taxon>
    </lineage>
</organism>
<evidence type="ECO:0000313" key="3">
    <source>
        <dbReference type="Proteomes" id="UP000001784"/>
    </source>
</evidence>